<dbReference type="Gene3D" id="1.20.1530.20">
    <property type="match status" value="1"/>
</dbReference>
<reference evidence="14" key="1">
    <citation type="submission" date="2022-12" db="EMBL/GenBank/DDBJ databases">
        <title>Draft genome assemblies for two species of Escallonia (Escalloniales).</title>
        <authorList>
            <person name="Chanderbali A."/>
            <person name="Dervinis C."/>
            <person name="Anghel I."/>
            <person name="Soltis D."/>
            <person name="Soltis P."/>
            <person name="Zapata F."/>
        </authorList>
    </citation>
    <scope>NUCLEOTIDE SEQUENCE</scope>
    <source>
        <strain evidence="14">UCBG92.1500</strain>
        <tissue evidence="14">Leaf</tissue>
    </source>
</reference>
<dbReference type="Gene3D" id="3.40.50.12370">
    <property type="match status" value="1"/>
</dbReference>
<dbReference type="GO" id="GO:0012505">
    <property type="term" value="C:endomembrane system"/>
    <property type="evidence" value="ECO:0007669"/>
    <property type="project" value="TreeGrafter"/>
</dbReference>
<dbReference type="GO" id="GO:0006813">
    <property type="term" value="P:potassium ion transport"/>
    <property type="evidence" value="ECO:0007669"/>
    <property type="project" value="UniProtKB-KW"/>
</dbReference>
<dbReference type="PANTHER" id="PTHR32468:SF17">
    <property type="entry name" value="CATION_H(+) ANTIPORTER 4"/>
    <property type="match status" value="1"/>
</dbReference>
<feature type="transmembrane region" description="Helical" evidence="10">
    <location>
        <begin position="247"/>
        <end position="270"/>
    </location>
</feature>
<feature type="transmembrane region" description="Helical" evidence="10">
    <location>
        <begin position="345"/>
        <end position="364"/>
    </location>
</feature>
<keyword evidence="4 10" id="KW-0812">Transmembrane</keyword>
<evidence type="ECO:0000313" key="14">
    <source>
        <dbReference type="EMBL" id="KAK2965758.1"/>
    </source>
</evidence>
<dbReference type="GO" id="GO:0016020">
    <property type="term" value="C:membrane"/>
    <property type="evidence" value="ECO:0007669"/>
    <property type="project" value="UniProtKB-SubCell"/>
</dbReference>
<evidence type="ECO:0000256" key="8">
    <source>
        <dbReference type="ARBA" id="ARBA00023136"/>
    </source>
</evidence>
<evidence type="ECO:0000256" key="7">
    <source>
        <dbReference type="ARBA" id="ARBA00023065"/>
    </source>
</evidence>
<feature type="transmembrane region" description="Helical" evidence="10">
    <location>
        <begin position="282"/>
        <end position="308"/>
    </location>
</feature>
<dbReference type="EMBL" id="JAVXUO010003185">
    <property type="protein sequence ID" value="KAK2965758.1"/>
    <property type="molecule type" value="Genomic_DNA"/>
</dbReference>
<keyword evidence="15" id="KW-1185">Reference proteome</keyword>
<feature type="transmembrane region" description="Helical" evidence="10">
    <location>
        <begin position="216"/>
        <end position="235"/>
    </location>
</feature>
<protein>
    <recommendedName>
        <fullName evidence="16">Cation/H+ exchanger domain-containing protein</fullName>
    </recommendedName>
</protein>
<evidence type="ECO:0000256" key="4">
    <source>
        <dbReference type="ARBA" id="ARBA00022692"/>
    </source>
</evidence>
<evidence type="ECO:0000259" key="13">
    <source>
        <dbReference type="Pfam" id="PF23259"/>
    </source>
</evidence>
<evidence type="ECO:0000256" key="6">
    <source>
        <dbReference type="ARBA" id="ARBA00022989"/>
    </source>
</evidence>
<dbReference type="InterPro" id="IPR057290">
    <property type="entry name" value="CHX17_C"/>
</dbReference>
<feature type="transmembrane region" description="Helical" evidence="10">
    <location>
        <begin position="431"/>
        <end position="451"/>
    </location>
</feature>
<evidence type="ECO:0008006" key="16">
    <source>
        <dbReference type="Google" id="ProtNLM"/>
    </source>
</evidence>
<feature type="transmembrane region" description="Helical" evidence="10">
    <location>
        <begin position="400"/>
        <end position="424"/>
    </location>
</feature>
<dbReference type="PANTHER" id="PTHR32468">
    <property type="entry name" value="CATION/H + ANTIPORTER"/>
    <property type="match status" value="1"/>
</dbReference>
<name>A0AA88TYL1_9ASTE</name>
<feature type="domain" description="Cation/H(+) antiporter C-terminal" evidence="13">
    <location>
        <begin position="671"/>
        <end position="812"/>
    </location>
</feature>
<dbReference type="InterPro" id="IPR006153">
    <property type="entry name" value="Cation/H_exchanger_TM"/>
</dbReference>
<evidence type="ECO:0000313" key="15">
    <source>
        <dbReference type="Proteomes" id="UP001187471"/>
    </source>
</evidence>
<feature type="domain" description="Cation/H+ exchanger transmembrane" evidence="11">
    <location>
        <begin position="101"/>
        <end position="481"/>
    </location>
</feature>
<feature type="transmembrane region" description="Helical" evidence="10">
    <location>
        <begin position="320"/>
        <end position="339"/>
    </location>
</feature>
<evidence type="ECO:0000256" key="2">
    <source>
        <dbReference type="ARBA" id="ARBA00022448"/>
    </source>
</evidence>
<dbReference type="Pfam" id="PF00999">
    <property type="entry name" value="Na_H_Exchanger"/>
    <property type="match status" value="1"/>
</dbReference>
<keyword evidence="6 10" id="KW-1133">Transmembrane helix</keyword>
<keyword evidence="3" id="KW-0633">Potassium transport</keyword>
<keyword evidence="5" id="KW-0630">Potassium</keyword>
<evidence type="ECO:0000259" key="12">
    <source>
        <dbReference type="Pfam" id="PF23256"/>
    </source>
</evidence>
<dbReference type="GO" id="GO:0006885">
    <property type="term" value="P:regulation of pH"/>
    <property type="evidence" value="ECO:0007669"/>
    <property type="project" value="TreeGrafter"/>
</dbReference>
<evidence type="ECO:0000256" key="9">
    <source>
        <dbReference type="ARBA" id="ARBA00038341"/>
    </source>
</evidence>
<dbReference type="AlphaFoldDB" id="A0AA88TYL1"/>
<dbReference type="InterPro" id="IPR038770">
    <property type="entry name" value="Na+/solute_symporter_sf"/>
</dbReference>
<comment type="caution">
    <text evidence="14">The sequence shown here is derived from an EMBL/GenBank/DDBJ whole genome shotgun (WGS) entry which is preliminary data.</text>
</comment>
<feature type="transmembrane region" description="Helical" evidence="10">
    <location>
        <begin position="182"/>
        <end position="204"/>
    </location>
</feature>
<dbReference type="GO" id="GO:0015297">
    <property type="term" value="F:antiporter activity"/>
    <property type="evidence" value="ECO:0007669"/>
    <property type="project" value="InterPro"/>
</dbReference>
<comment type="subcellular location">
    <subcellularLocation>
        <location evidence="1">Membrane</location>
        <topology evidence="1">Multi-pass membrane protein</topology>
    </subcellularLocation>
</comment>
<feature type="transmembrane region" description="Helical" evidence="10">
    <location>
        <begin position="463"/>
        <end position="481"/>
    </location>
</feature>
<evidence type="ECO:0000259" key="11">
    <source>
        <dbReference type="Pfam" id="PF00999"/>
    </source>
</evidence>
<dbReference type="Proteomes" id="UP001187471">
    <property type="component" value="Unassembled WGS sequence"/>
</dbReference>
<dbReference type="Pfam" id="PF23256">
    <property type="entry name" value="CHX17_2nd"/>
    <property type="match status" value="1"/>
</dbReference>
<dbReference type="InterPro" id="IPR050794">
    <property type="entry name" value="CPA2_transporter"/>
</dbReference>
<organism evidence="14 15">
    <name type="scientific">Escallonia rubra</name>
    <dbReference type="NCBI Taxonomy" id="112253"/>
    <lineage>
        <taxon>Eukaryota</taxon>
        <taxon>Viridiplantae</taxon>
        <taxon>Streptophyta</taxon>
        <taxon>Embryophyta</taxon>
        <taxon>Tracheophyta</taxon>
        <taxon>Spermatophyta</taxon>
        <taxon>Magnoliopsida</taxon>
        <taxon>eudicotyledons</taxon>
        <taxon>Gunneridae</taxon>
        <taxon>Pentapetalae</taxon>
        <taxon>asterids</taxon>
        <taxon>campanulids</taxon>
        <taxon>Escalloniales</taxon>
        <taxon>Escalloniaceae</taxon>
        <taxon>Escallonia</taxon>
    </lineage>
</organism>
<evidence type="ECO:0000256" key="1">
    <source>
        <dbReference type="ARBA" id="ARBA00004141"/>
    </source>
</evidence>
<dbReference type="GO" id="GO:1902600">
    <property type="term" value="P:proton transmembrane transport"/>
    <property type="evidence" value="ECO:0007669"/>
    <property type="project" value="InterPro"/>
</dbReference>
<comment type="similarity">
    <text evidence="9">Belongs to the monovalent cation:proton antiporter 2 (CPA2) transporter (TC 2.A.37) family. CHX (TC 2.A.37.4) subfamily.</text>
</comment>
<feature type="transmembrane region" description="Helical" evidence="10">
    <location>
        <begin position="149"/>
        <end position="170"/>
    </location>
</feature>
<evidence type="ECO:0000256" key="5">
    <source>
        <dbReference type="ARBA" id="ARBA00022958"/>
    </source>
</evidence>
<sequence>MVEDMGCGGGGGWLVTLMVGVNDGGLVYFGVVIAKIIMIMQWKPCCLFSSPISGEEKLAEWAIKRIRYPPMVTSMGLWDGSNPFKYSIPALELQMIVIFALTQLIYFPLKRFGFHKLLSEIIAGVILGPTMPQFVRKYTSKLFPVDTQLTVVILATFGYTLLLFLIGVKSDVTMVRRTGKKAFAIGFLAPMVPLAIGMGSRSFVARFLADGQKFPVKVVVAIQSLSPFPCIALLLKDLKILNSELGRLALSSAMISELVSVSVVSVMTLYRVYKEKNSLGRIFADVGLFVCFVLVVVFIVRPAMVWVIKQTPEGRPVKEIYIYSIILVVLMASVFTHWVELLVLFGAFIVGLAVPAGPPLGSALVDKLEPFVSGLFVPIFMTINTSRANFRTIFFDSSVYVYAILLPVLFLAKLAGCMLPAFICKMPFNDAIALGLIMSAKGVVEMSSYSFARDSKIITEQTMALMIASIAFAAVVIPICVRKFYDPSRKFAGYQRRNIIHSKCDGELRIVVCIHRTYNIAGIINLLDTSGPTKDSPIAIYVLHLIELRGQSSAHFISHELQKKTSYNQESYSANVLVAFGQYERSNPGAICAQIFTAISPCNLMYEDICNLALDKVAALIIIPFHRKWDIFGSVESEDQRLRVLNCKILDRAPCSVGILVDRGLTERQASCSVAMLFFGGNDDREALAYARRLARNGSIGLTVVHFVATQYDGSNEKERLLDEVSLKSMDQNKHVAYRVEKVNEGAQTAMIVRCLVNEHDLIIVGRRDNVEYSPQTVGLEEWSEFSELGVIGDLLASIDGKCRASVLVIQRQRHMIY</sequence>
<keyword evidence="2" id="KW-0813">Transport</keyword>
<keyword evidence="7" id="KW-0406">Ion transport</keyword>
<keyword evidence="8 10" id="KW-0472">Membrane</keyword>
<feature type="domain" description="Cation/H(+) antiporter central" evidence="12">
    <location>
        <begin position="539"/>
        <end position="667"/>
    </location>
</feature>
<feature type="transmembrane region" description="Helical" evidence="10">
    <location>
        <begin position="12"/>
        <end position="34"/>
    </location>
</feature>
<proteinExistence type="inferred from homology"/>
<evidence type="ECO:0000256" key="10">
    <source>
        <dbReference type="SAM" id="Phobius"/>
    </source>
</evidence>
<accession>A0AA88TYL1</accession>
<dbReference type="Pfam" id="PF23259">
    <property type="entry name" value="CHX17_C"/>
    <property type="match status" value="1"/>
</dbReference>
<gene>
    <name evidence="14" type="ORF">RJ640_003296</name>
</gene>
<dbReference type="InterPro" id="IPR057291">
    <property type="entry name" value="CHX17_2nd"/>
</dbReference>
<evidence type="ECO:0000256" key="3">
    <source>
        <dbReference type="ARBA" id="ARBA00022538"/>
    </source>
</evidence>